<dbReference type="GO" id="GO:0003677">
    <property type="term" value="F:DNA binding"/>
    <property type="evidence" value="ECO:0007669"/>
    <property type="project" value="InterPro"/>
</dbReference>
<dbReference type="PANTHER" id="PTHR47962:SF7">
    <property type="entry name" value="MITOCHONDRIAL ATP-DEPENDENT HELICASE IRC3-RELATED"/>
    <property type="match status" value="1"/>
</dbReference>
<accession>A0A7D7ENH4</accession>
<keyword evidence="4" id="KW-0378">Hydrolase</keyword>
<dbReference type="RefSeq" id="YP_010038064.1">
    <property type="nucleotide sequence ID" value="NC_054149.1"/>
</dbReference>
<reference evidence="4 5" key="1">
    <citation type="submission" date="2020-06" db="EMBL/GenBank/DDBJ databases">
        <authorList>
            <person name="Persinger R.D."/>
            <person name="Temple L."/>
        </authorList>
    </citation>
    <scope>NUCLEOTIDE SEQUENCE [LARGE SCALE GENOMIC DNA]</scope>
</reference>
<dbReference type="Gene3D" id="3.40.50.300">
    <property type="entry name" value="P-loop containing nucleotide triphosphate hydrolases"/>
    <property type="match status" value="2"/>
</dbReference>
<feature type="domain" description="Helicase ATP-binding" evidence="2">
    <location>
        <begin position="1"/>
        <end position="103"/>
    </location>
</feature>
<evidence type="ECO:0000313" key="4">
    <source>
        <dbReference type="EMBL" id="QMP19199.1"/>
    </source>
</evidence>
<proteinExistence type="predicted"/>
<dbReference type="Pfam" id="PF04851">
    <property type="entry name" value="ResIII"/>
    <property type="match status" value="1"/>
</dbReference>
<name>A0A7D7ENH4_9CAUD</name>
<dbReference type="InterPro" id="IPR001650">
    <property type="entry name" value="Helicase_C-like"/>
</dbReference>
<dbReference type="PROSITE" id="PS51192">
    <property type="entry name" value="HELICASE_ATP_BIND_1"/>
    <property type="match status" value="1"/>
</dbReference>
<keyword evidence="4" id="KW-0067">ATP-binding</keyword>
<dbReference type="InterPro" id="IPR052511">
    <property type="entry name" value="ATP-dep_Helicase"/>
</dbReference>
<keyword evidence="4" id="KW-0547">Nucleotide-binding</keyword>
<evidence type="ECO:0000313" key="5">
    <source>
        <dbReference type="Proteomes" id="UP000514744"/>
    </source>
</evidence>
<dbReference type="InterPro" id="IPR014001">
    <property type="entry name" value="Helicase_ATP-bd"/>
</dbReference>
<feature type="region of interest" description="Disordered" evidence="1">
    <location>
        <begin position="286"/>
        <end position="311"/>
    </location>
</feature>
<dbReference type="GeneID" id="63642536"/>
<dbReference type="GO" id="GO:0005524">
    <property type="term" value="F:ATP binding"/>
    <property type="evidence" value="ECO:0007669"/>
    <property type="project" value="InterPro"/>
</dbReference>
<feature type="compositionally biased region" description="Basic and acidic residues" evidence="1">
    <location>
        <begin position="286"/>
        <end position="304"/>
    </location>
</feature>
<sequence length="405" mass="44640">MLQTSLTFRKFGIAHAFIAAGQPMNLRELVQIASIDTLKNRLAQLIPPKVAIVDEAHHSGAAGWALVIQWLSENGAYVVGLSATPQRLDGQGLDDHFDEIVLGPSVGWLIDQGHLSHYRVFAPDVPDMKGVRRKMGDFGKKDAAEKMDKPKLTGNIISHWRKYAEGMRTVAFGVTVAHSQHLAEQFNLAGIPAAHLDGGTPKGERKSIIQGYAAGRIQVLTNVDLFGEGFDLSAIAQQDVTIDAVIQARPTQSLSLHLQQVGRALRPAPGKVAVILDHAGNAMRHGFPDDDREWSLEGREKGKASNDNGPPPPVICEGCFNAIRRPLPDCCPYCQKLLKREEKPMEVAEGELREMTDDDKARIRRERAREQAEAKTLDELVALGHRRGYSSPMAWARKVFAGRRR</sequence>
<dbReference type="GO" id="GO:0004386">
    <property type="term" value="F:helicase activity"/>
    <property type="evidence" value="ECO:0007669"/>
    <property type="project" value="UniProtKB-KW"/>
</dbReference>
<evidence type="ECO:0000259" key="2">
    <source>
        <dbReference type="PROSITE" id="PS51192"/>
    </source>
</evidence>
<evidence type="ECO:0000256" key="1">
    <source>
        <dbReference type="SAM" id="MobiDB-lite"/>
    </source>
</evidence>
<dbReference type="InterPro" id="IPR006935">
    <property type="entry name" value="Helicase/UvrB_N"/>
</dbReference>
<dbReference type="PANTHER" id="PTHR47962">
    <property type="entry name" value="ATP-DEPENDENT HELICASE LHR-RELATED-RELATED"/>
    <property type="match status" value="1"/>
</dbReference>
<dbReference type="PROSITE" id="PS51194">
    <property type="entry name" value="HELICASE_CTER"/>
    <property type="match status" value="1"/>
</dbReference>
<organism evidence="4 5">
    <name type="scientific">Pseudomonas phage Persinger</name>
    <dbReference type="NCBI Taxonomy" id="2749430"/>
    <lineage>
        <taxon>Viruses</taxon>
        <taxon>Duplodnaviria</taxon>
        <taxon>Heunggongvirae</taxon>
        <taxon>Uroviricota</taxon>
        <taxon>Caudoviricetes</taxon>
        <taxon>Harrisonburgvirus</taxon>
        <taxon>Harrisonburgvirus persinger</taxon>
    </lineage>
</organism>
<evidence type="ECO:0000259" key="3">
    <source>
        <dbReference type="PROSITE" id="PS51194"/>
    </source>
</evidence>
<dbReference type="InterPro" id="IPR027417">
    <property type="entry name" value="P-loop_NTPase"/>
</dbReference>
<protein>
    <submittedName>
        <fullName evidence="4">DNA helicase</fullName>
    </submittedName>
</protein>
<dbReference type="KEGG" id="vg:63642536"/>
<dbReference type="SMART" id="SM00490">
    <property type="entry name" value="HELICc"/>
    <property type="match status" value="1"/>
</dbReference>
<keyword evidence="4" id="KW-0347">Helicase</keyword>
<feature type="domain" description="Helicase C-terminal" evidence="3">
    <location>
        <begin position="155"/>
        <end position="318"/>
    </location>
</feature>
<dbReference type="EMBL" id="MT613935">
    <property type="protein sequence ID" value="QMP19199.1"/>
    <property type="molecule type" value="Genomic_DNA"/>
</dbReference>
<dbReference type="Proteomes" id="UP000514744">
    <property type="component" value="Segment"/>
</dbReference>
<dbReference type="GO" id="GO:0016887">
    <property type="term" value="F:ATP hydrolysis activity"/>
    <property type="evidence" value="ECO:0007669"/>
    <property type="project" value="TreeGrafter"/>
</dbReference>
<dbReference type="SUPFAM" id="SSF52540">
    <property type="entry name" value="P-loop containing nucleoside triphosphate hydrolases"/>
    <property type="match status" value="1"/>
</dbReference>
<dbReference type="Pfam" id="PF00271">
    <property type="entry name" value="Helicase_C"/>
    <property type="match status" value="1"/>
</dbReference>
<keyword evidence="5" id="KW-1185">Reference proteome</keyword>